<evidence type="ECO:0000313" key="2">
    <source>
        <dbReference type="EMBL" id="NNH12582.1"/>
    </source>
</evidence>
<dbReference type="SUPFAM" id="SSF75304">
    <property type="entry name" value="Amidase signature (AS) enzymes"/>
    <property type="match status" value="1"/>
</dbReference>
<evidence type="ECO:0000259" key="1">
    <source>
        <dbReference type="Pfam" id="PF01425"/>
    </source>
</evidence>
<dbReference type="GO" id="GO:0012505">
    <property type="term" value="C:endomembrane system"/>
    <property type="evidence" value="ECO:0007669"/>
    <property type="project" value="TreeGrafter"/>
</dbReference>
<name>A0A849BB29_9BURK</name>
<gene>
    <name evidence="2" type="ORF">HLB16_17055</name>
</gene>
<dbReference type="NCBIfam" id="NF005687">
    <property type="entry name" value="PRK07487.1"/>
    <property type="match status" value="1"/>
</dbReference>
<dbReference type="Proteomes" id="UP000542973">
    <property type="component" value="Unassembled WGS sequence"/>
</dbReference>
<comment type="caution">
    <text evidence="2">The sequence shown here is derived from an EMBL/GenBank/DDBJ whole genome shotgun (WGS) entry which is preliminary data.</text>
</comment>
<reference evidence="2 3" key="1">
    <citation type="submission" date="2020-05" db="EMBL/GenBank/DDBJ databases">
        <title>MicrobeNet Type strains.</title>
        <authorList>
            <person name="Nicholson A.C."/>
        </authorList>
    </citation>
    <scope>NUCLEOTIDE SEQUENCE [LARGE SCALE GENOMIC DNA]</scope>
    <source>
        <strain evidence="2 3">ATCC 700815</strain>
    </source>
</reference>
<dbReference type="InterPro" id="IPR023631">
    <property type="entry name" value="Amidase_dom"/>
</dbReference>
<protein>
    <submittedName>
        <fullName evidence="2">Amidase</fullName>
    </submittedName>
</protein>
<dbReference type="PROSITE" id="PS00571">
    <property type="entry name" value="AMIDASES"/>
    <property type="match status" value="1"/>
</dbReference>
<organism evidence="2 3">
    <name type="scientific">Cupriavidus gilardii</name>
    <dbReference type="NCBI Taxonomy" id="82541"/>
    <lineage>
        <taxon>Bacteria</taxon>
        <taxon>Pseudomonadati</taxon>
        <taxon>Pseudomonadota</taxon>
        <taxon>Betaproteobacteria</taxon>
        <taxon>Burkholderiales</taxon>
        <taxon>Burkholderiaceae</taxon>
        <taxon>Cupriavidus</taxon>
    </lineage>
</organism>
<dbReference type="PANTHER" id="PTHR43372:SF4">
    <property type="entry name" value="FATTY-ACID AMIDE HYDROLASE 2"/>
    <property type="match status" value="1"/>
</dbReference>
<feature type="domain" description="Amidase" evidence="1">
    <location>
        <begin position="42"/>
        <end position="465"/>
    </location>
</feature>
<dbReference type="Pfam" id="PF01425">
    <property type="entry name" value="Amidase"/>
    <property type="match status" value="1"/>
</dbReference>
<dbReference type="RefSeq" id="WP_053822414.1">
    <property type="nucleotide sequence ID" value="NZ_BAAAEB010000026.1"/>
</dbReference>
<dbReference type="InterPro" id="IPR020556">
    <property type="entry name" value="Amidase_CS"/>
</dbReference>
<dbReference type="EMBL" id="JABEMD010000030">
    <property type="protein sequence ID" value="NNH12582.1"/>
    <property type="molecule type" value="Genomic_DNA"/>
</dbReference>
<dbReference type="Gene3D" id="3.90.1300.10">
    <property type="entry name" value="Amidase signature (AS) domain"/>
    <property type="match status" value="1"/>
</dbReference>
<dbReference type="AlphaFoldDB" id="A0A849BB29"/>
<evidence type="ECO:0000313" key="3">
    <source>
        <dbReference type="Proteomes" id="UP000542973"/>
    </source>
</evidence>
<accession>A0A849BB29</accession>
<sequence length="486" mass="51762">MRKKPNDIGPAARAASLPAALWQWDVADMAAQIRAGTVSSVEAVHSVYERIDAINPRLNAIVHADRERAFEAARRADALRSASPDLLGPLHGVPVTIKLNADVEGEATTNGVPAYRSRVAREDGPVVANLRRAGAIVVGRTNVPPFSFRWFTENPLHGRTHNPWNADITSGGSSGGAAVAVAAGMGGLAHGTDIAGSIRYPAYVNGVVGLRPTPGRVPACQPTADPRLAGLQLFSAQGPLARCVDDVELGFRAMASSGSCDPTWVGMPLDAPDDAAPVSVACVDEIPGIRLAPEVVRALGKAASALQAAGYRVERAVPPRLDEALDIWLAIVMTEVRLGMMAAVEATRDPTIIASVRNMAACAPPPDLRTYAAAFARRDALRREWNAFLDRYPLVLMPTSFRAPMPWGEDLHDLERMQMLLRDQSPLIGVAAMSLPGLHVPTGIDNGLPSGVQLVAASFREQRLLAAGRVIERDAGMPRSYDALER</sequence>
<proteinExistence type="predicted"/>
<dbReference type="InterPro" id="IPR036928">
    <property type="entry name" value="AS_sf"/>
</dbReference>
<dbReference type="PANTHER" id="PTHR43372">
    <property type="entry name" value="FATTY-ACID AMIDE HYDROLASE"/>
    <property type="match status" value="1"/>
</dbReference>
<dbReference type="InterPro" id="IPR052739">
    <property type="entry name" value="FAAH2"/>
</dbReference>